<evidence type="ECO:0000256" key="7">
    <source>
        <dbReference type="ARBA" id="ARBA00022779"/>
    </source>
</evidence>
<dbReference type="RefSeq" id="WP_146646262.1">
    <property type="nucleotide sequence ID" value="NZ_CP012333.1"/>
</dbReference>
<evidence type="ECO:0000313" key="14">
    <source>
        <dbReference type="Proteomes" id="UP000064967"/>
    </source>
</evidence>
<evidence type="ECO:0000256" key="2">
    <source>
        <dbReference type="ARBA" id="ARBA00004413"/>
    </source>
</evidence>
<dbReference type="GO" id="GO:0009425">
    <property type="term" value="C:bacterial-type flagellum basal body"/>
    <property type="evidence" value="ECO:0007669"/>
    <property type="project" value="UniProtKB-SubCell"/>
</dbReference>
<comment type="subcellular location">
    <subcellularLocation>
        <location evidence="1">Bacterial flagellum basal body</location>
    </subcellularLocation>
    <subcellularLocation>
        <location evidence="2">Cell membrane</location>
        <topology evidence="2">Peripheral membrane protein</topology>
        <orientation evidence="2">Cytoplasmic side</orientation>
    </subcellularLocation>
</comment>
<dbReference type="InterPro" id="IPR000090">
    <property type="entry name" value="Flg_Motor_Flig"/>
</dbReference>
<feature type="domain" description="Flagellar motor switch protein FliG C-terminal" evidence="10">
    <location>
        <begin position="212"/>
        <end position="317"/>
    </location>
</feature>
<dbReference type="AlphaFoldDB" id="A0A0K1PMH2"/>
<feature type="domain" description="Flagellar motor switch protein FliG N-terminal" evidence="12">
    <location>
        <begin position="2"/>
        <end position="94"/>
    </location>
</feature>
<evidence type="ECO:0000256" key="8">
    <source>
        <dbReference type="ARBA" id="ARBA00023136"/>
    </source>
</evidence>
<organism evidence="13 14">
    <name type="scientific">Labilithrix luteola</name>
    <dbReference type="NCBI Taxonomy" id="1391654"/>
    <lineage>
        <taxon>Bacteria</taxon>
        <taxon>Pseudomonadati</taxon>
        <taxon>Myxococcota</taxon>
        <taxon>Polyangia</taxon>
        <taxon>Polyangiales</taxon>
        <taxon>Labilitrichaceae</taxon>
        <taxon>Labilithrix</taxon>
    </lineage>
</organism>
<protein>
    <recommendedName>
        <fullName evidence="4">Flagellar motor switch protein FliG</fullName>
    </recommendedName>
</protein>
<dbReference type="STRING" id="1391654.AKJ09_01371"/>
<comment type="similarity">
    <text evidence="3">Belongs to the FliG family.</text>
</comment>
<name>A0A0K1PMH2_9BACT</name>
<reference evidence="13 14" key="1">
    <citation type="submission" date="2015-08" db="EMBL/GenBank/DDBJ databases">
        <authorList>
            <person name="Babu N.S."/>
            <person name="Beckwith C.J."/>
            <person name="Beseler K.G."/>
            <person name="Brison A."/>
            <person name="Carone J.V."/>
            <person name="Caskin T.P."/>
            <person name="Diamond M."/>
            <person name="Durham M.E."/>
            <person name="Foxe J.M."/>
            <person name="Go M."/>
            <person name="Henderson B.A."/>
            <person name="Jones I.B."/>
            <person name="McGettigan J.A."/>
            <person name="Micheletti S.J."/>
            <person name="Nasrallah M.E."/>
            <person name="Ortiz D."/>
            <person name="Piller C.R."/>
            <person name="Privatt S.R."/>
            <person name="Schneider S.L."/>
            <person name="Sharp S."/>
            <person name="Smith T.C."/>
            <person name="Stanton J.D."/>
            <person name="Ullery H.E."/>
            <person name="Wilson R.J."/>
            <person name="Serrano M.G."/>
            <person name="Buck G."/>
            <person name="Lee V."/>
            <person name="Wang Y."/>
            <person name="Carvalho R."/>
            <person name="Voegtly L."/>
            <person name="Shi R."/>
            <person name="Duckworth R."/>
            <person name="Johnson A."/>
            <person name="Loviza R."/>
            <person name="Walstead R."/>
            <person name="Shah Z."/>
            <person name="Kiflezghi M."/>
            <person name="Wade K."/>
            <person name="Ball S.L."/>
            <person name="Bradley K.W."/>
            <person name="Asai D.J."/>
            <person name="Bowman C.A."/>
            <person name="Russell D.A."/>
            <person name="Pope W.H."/>
            <person name="Jacobs-Sera D."/>
            <person name="Hendrix R.W."/>
            <person name="Hatfull G.F."/>
        </authorList>
    </citation>
    <scope>NUCLEOTIDE SEQUENCE [LARGE SCALE GENOMIC DNA]</scope>
    <source>
        <strain evidence="13 14">DSM 27648</strain>
    </source>
</reference>
<keyword evidence="13" id="KW-0966">Cell projection</keyword>
<dbReference type="Pfam" id="PF01706">
    <property type="entry name" value="FliG_C"/>
    <property type="match status" value="1"/>
</dbReference>
<evidence type="ECO:0000256" key="9">
    <source>
        <dbReference type="ARBA" id="ARBA00023143"/>
    </source>
</evidence>
<keyword evidence="8" id="KW-0472">Membrane</keyword>
<dbReference type="Proteomes" id="UP000064967">
    <property type="component" value="Chromosome"/>
</dbReference>
<dbReference type="PRINTS" id="PR00954">
    <property type="entry name" value="FLGMOTORFLIG"/>
</dbReference>
<dbReference type="GO" id="GO:0006935">
    <property type="term" value="P:chemotaxis"/>
    <property type="evidence" value="ECO:0007669"/>
    <property type="project" value="UniProtKB-KW"/>
</dbReference>
<accession>A0A0K1PMH2</accession>
<evidence type="ECO:0000256" key="3">
    <source>
        <dbReference type="ARBA" id="ARBA00010299"/>
    </source>
</evidence>
<dbReference type="InterPro" id="IPR032779">
    <property type="entry name" value="FliG_M"/>
</dbReference>
<dbReference type="Gene3D" id="1.10.220.30">
    <property type="match status" value="3"/>
</dbReference>
<keyword evidence="5" id="KW-1003">Cell membrane</keyword>
<evidence type="ECO:0000259" key="12">
    <source>
        <dbReference type="Pfam" id="PF14842"/>
    </source>
</evidence>
<keyword evidence="6" id="KW-0145">Chemotaxis</keyword>
<proteinExistence type="inferred from homology"/>
<dbReference type="KEGG" id="llu:AKJ09_01371"/>
<evidence type="ECO:0000259" key="10">
    <source>
        <dbReference type="Pfam" id="PF01706"/>
    </source>
</evidence>
<dbReference type="OrthoDB" id="9780302at2"/>
<evidence type="ECO:0000256" key="1">
    <source>
        <dbReference type="ARBA" id="ARBA00004117"/>
    </source>
</evidence>
<dbReference type="SUPFAM" id="SSF48029">
    <property type="entry name" value="FliG"/>
    <property type="match status" value="2"/>
</dbReference>
<keyword evidence="13" id="KW-0282">Flagellum</keyword>
<dbReference type="GO" id="GO:0071973">
    <property type="term" value="P:bacterial-type flagellum-dependent cell motility"/>
    <property type="evidence" value="ECO:0007669"/>
    <property type="project" value="InterPro"/>
</dbReference>
<dbReference type="InterPro" id="IPR023087">
    <property type="entry name" value="Flg_Motor_Flig_C"/>
</dbReference>
<sequence length="323" mass="34669">MLTNAEKAVLFLLSLDEEVARPIVEELGEGEIRKLRAVASTMREVPKDALELTFREFLDRSHAAVAVPRGGLPYLRRLSANALGEERARAVFEDGVTSPLTRLERALPEDVAALLEAEPPQLAAAILSVLSPRSASPILFAMSEERQAAVVKNVGRMTQVPAKVLEDIAAALAANLPTSDASTLVSLDGVAKAAELLNSTGKTSQELILGFLDTEDPELAEDVRQAMFTFDDLARVPSRQMRILLREVPGERLVVALKGATDAVLEAVLSGLSARAAALVRDDLETIAHAKKSEVLAARREIVSTALRLESEGQLDLGRGDDA</sequence>
<keyword evidence="7" id="KW-0283">Flagellar rotation</keyword>
<feature type="domain" description="Flagellar motor switch protein FliG middle" evidence="11">
    <location>
        <begin position="108"/>
        <end position="178"/>
    </location>
</feature>
<dbReference type="PANTHER" id="PTHR30534:SF0">
    <property type="entry name" value="FLAGELLAR MOTOR SWITCH PROTEIN FLIG"/>
    <property type="match status" value="1"/>
</dbReference>
<dbReference type="Pfam" id="PF14841">
    <property type="entry name" value="FliG_M"/>
    <property type="match status" value="1"/>
</dbReference>
<dbReference type="Pfam" id="PF14842">
    <property type="entry name" value="FliG_N"/>
    <property type="match status" value="1"/>
</dbReference>
<dbReference type="PANTHER" id="PTHR30534">
    <property type="entry name" value="FLAGELLAR MOTOR SWITCH PROTEIN FLIG"/>
    <property type="match status" value="1"/>
</dbReference>
<dbReference type="GO" id="GO:0005886">
    <property type="term" value="C:plasma membrane"/>
    <property type="evidence" value="ECO:0007669"/>
    <property type="project" value="UniProtKB-SubCell"/>
</dbReference>
<keyword evidence="14" id="KW-1185">Reference proteome</keyword>
<keyword evidence="9" id="KW-0975">Bacterial flagellum</keyword>
<dbReference type="InterPro" id="IPR028263">
    <property type="entry name" value="FliG_N"/>
</dbReference>
<gene>
    <name evidence="13" type="ORF">AKJ09_01371</name>
</gene>
<dbReference type="EMBL" id="CP012333">
    <property type="protein sequence ID" value="AKU94707.1"/>
    <property type="molecule type" value="Genomic_DNA"/>
</dbReference>
<evidence type="ECO:0000256" key="6">
    <source>
        <dbReference type="ARBA" id="ARBA00022500"/>
    </source>
</evidence>
<keyword evidence="13" id="KW-0969">Cilium</keyword>
<evidence type="ECO:0000256" key="4">
    <source>
        <dbReference type="ARBA" id="ARBA00021870"/>
    </source>
</evidence>
<evidence type="ECO:0000256" key="5">
    <source>
        <dbReference type="ARBA" id="ARBA00022475"/>
    </source>
</evidence>
<evidence type="ECO:0000313" key="13">
    <source>
        <dbReference type="EMBL" id="AKU94707.1"/>
    </source>
</evidence>
<dbReference type="GO" id="GO:0003774">
    <property type="term" value="F:cytoskeletal motor activity"/>
    <property type="evidence" value="ECO:0007669"/>
    <property type="project" value="InterPro"/>
</dbReference>
<evidence type="ECO:0000259" key="11">
    <source>
        <dbReference type="Pfam" id="PF14841"/>
    </source>
</evidence>
<dbReference type="InterPro" id="IPR011002">
    <property type="entry name" value="FliG_a-hlx"/>
</dbReference>